<dbReference type="GO" id="GO:0005789">
    <property type="term" value="C:endoplasmic reticulum membrane"/>
    <property type="evidence" value="ECO:0007669"/>
    <property type="project" value="TreeGrafter"/>
</dbReference>
<dbReference type="InterPro" id="IPR031968">
    <property type="entry name" value="VASt"/>
</dbReference>
<dbReference type="GO" id="GO:0140268">
    <property type="term" value="C:endoplasmic reticulum-plasma membrane contact site"/>
    <property type="evidence" value="ECO:0007669"/>
    <property type="project" value="TreeGrafter"/>
</dbReference>
<dbReference type="PROSITE" id="PS51778">
    <property type="entry name" value="VAST"/>
    <property type="match status" value="1"/>
</dbReference>
<dbReference type="GO" id="GO:0032934">
    <property type="term" value="F:sterol binding"/>
    <property type="evidence" value="ECO:0007669"/>
    <property type="project" value="TreeGrafter"/>
</dbReference>
<dbReference type="InterPro" id="IPR011993">
    <property type="entry name" value="PH-like_dom_sf"/>
</dbReference>
<evidence type="ECO:0000256" key="6">
    <source>
        <dbReference type="SAM" id="MobiDB-lite"/>
    </source>
</evidence>
<feature type="region of interest" description="Disordered" evidence="6">
    <location>
        <begin position="150"/>
        <end position="170"/>
    </location>
</feature>
<dbReference type="SMART" id="SM00568">
    <property type="entry name" value="GRAM"/>
    <property type="match status" value="1"/>
</dbReference>
<dbReference type="GO" id="GO:0032366">
    <property type="term" value="P:intracellular sterol transport"/>
    <property type="evidence" value="ECO:0007669"/>
    <property type="project" value="TreeGrafter"/>
</dbReference>
<accession>A0A8K0JNQ2</accession>
<reference evidence="8" key="1">
    <citation type="submission" date="2020-04" db="EMBL/GenBank/DDBJ databases">
        <title>Analysis of mating type loci in Filobasidium floriforme.</title>
        <authorList>
            <person name="Nowrousian M."/>
        </authorList>
    </citation>
    <scope>NUCLEOTIDE SEQUENCE</scope>
    <source>
        <strain evidence="8">CBS 6242</strain>
    </source>
</reference>
<dbReference type="OrthoDB" id="2162691at2759"/>
<dbReference type="Pfam" id="PF16016">
    <property type="entry name" value="VASt"/>
    <property type="match status" value="1"/>
</dbReference>
<dbReference type="GO" id="GO:0005739">
    <property type="term" value="C:mitochondrion"/>
    <property type="evidence" value="ECO:0007669"/>
    <property type="project" value="TreeGrafter"/>
</dbReference>
<evidence type="ECO:0000256" key="2">
    <source>
        <dbReference type="ARBA" id="ARBA00006582"/>
    </source>
</evidence>
<evidence type="ECO:0000259" key="7">
    <source>
        <dbReference type="PROSITE" id="PS51778"/>
    </source>
</evidence>
<dbReference type="PANTHER" id="PTHR23319">
    <property type="entry name" value="GRAM DOMAIN CONTAINING 1B, ISOFORM E"/>
    <property type="match status" value="1"/>
</dbReference>
<dbReference type="GO" id="GO:0005886">
    <property type="term" value="C:plasma membrane"/>
    <property type="evidence" value="ECO:0007669"/>
    <property type="project" value="TreeGrafter"/>
</dbReference>
<keyword evidence="4" id="KW-1133">Transmembrane helix</keyword>
<name>A0A8K0JNQ2_9TREE</name>
<comment type="subcellular location">
    <subcellularLocation>
        <location evidence="1">Membrane</location>
        <topology evidence="1">Single-pass membrane protein</topology>
    </subcellularLocation>
</comment>
<comment type="caution">
    <text evidence="8">The sequence shown here is derived from an EMBL/GenBank/DDBJ whole genome shotgun (WGS) entry which is preliminary data.</text>
</comment>
<dbReference type="InterPro" id="IPR051482">
    <property type="entry name" value="Cholesterol_transport"/>
</dbReference>
<dbReference type="GO" id="GO:0032541">
    <property type="term" value="C:cortical endoplasmic reticulum"/>
    <property type="evidence" value="ECO:0007669"/>
    <property type="project" value="TreeGrafter"/>
</dbReference>
<dbReference type="AlphaFoldDB" id="A0A8K0JNQ2"/>
<dbReference type="Gene3D" id="2.30.29.30">
    <property type="entry name" value="Pleckstrin-homology domain (PH domain)/Phosphotyrosine-binding domain (PTB)"/>
    <property type="match status" value="1"/>
</dbReference>
<dbReference type="PANTHER" id="PTHR23319:SF4">
    <property type="entry name" value="GRAM DOMAIN CONTAINING 1B, ISOFORM E"/>
    <property type="match status" value="1"/>
</dbReference>
<comment type="similarity">
    <text evidence="2">Belongs to the YSP2 family.</text>
</comment>
<dbReference type="EMBL" id="JABELV010000031">
    <property type="protein sequence ID" value="KAG7562494.1"/>
    <property type="molecule type" value="Genomic_DNA"/>
</dbReference>
<evidence type="ECO:0000313" key="9">
    <source>
        <dbReference type="Proteomes" id="UP000812966"/>
    </source>
</evidence>
<feature type="domain" description="VASt" evidence="7">
    <location>
        <begin position="180"/>
        <end position="350"/>
    </location>
</feature>
<keyword evidence="5" id="KW-0472">Membrane</keyword>
<evidence type="ECO:0000256" key="5">
    <source>
        <dbReference type="ARBA" id="ARBA00023136"/>
    </source>
</evidence>
<keyword evidence="3" id="KW-0812">Transmembrane</keyword>
<evidence type="ECO:0000256" key="3">
    <source>
        <dbReference type="ARBA" id="ARBA00022692"/>
    </source>
</evidence>
<dbReference type="Proteomes" id="UP000812966">
    <property type="component" value="Unassembled WGS sequence"/>
</dbReference>
<proteinExistence type="inferred from homology"/>
<evidence type="ECO:0000256" key="4">
    <source>
        <dbReference type="ARBA" id="ARBA00022989"/>
    </source>
</evidence>
<organism evidence="8 9">
    <name type="scientific">Filobasidium floriforme</name>
    <dbReference type="NCBI Taxonomy" id="5210"/>
    <lineage>
        <taxon>Eukaryota</taxon>
        <taxon>Fungi</taxon>
        <taxon>Dikarya</taxon>
        <taxon>Basidiomycota</taxon>
        <taxon>Agaricomycotina</taxon>
        <taxon>Tremellomycetes</taxon>
        <taxon>Filobasidiales</taxon>
        <taxon>Filobasidiaceae</taxon>
        <taxon>Filobasidium</taxon>
    </lineage>
</organism>
<keyword evidence="9" id="KW-1185">Reference proteome</keyword>
<dbReference type="Pfam" id="PF02893">
    <property type="entry name" value="GRAM"/>
    <property type="match status" value="1"/>
</dbReference>
<evidence type="ECO:0000313" key="8">
    <source>
        <dbReference type="EMBL" id="KAG7562494.1"/>
    </source>
</evidence>
<sequence length="569" mass="63143">MSLPVTGFAVASNKRNQEFHALFNQIDEGDYLIEDYGCALQKDILVHGRIYVSEHHLSFHSNILGWITDLVIAFADITAIEKKMTAFVIPNGISITTRQGKQYVFASFIARDSTFDVFINVWRQAHSRSPSVYGGDDEITESPVGMVNDGKTGAAAASNAKPKSTQGPTKCACGEKGEHYAEKAMEAVFPSTPESIYNLMFPSQFIREFMSENQKLTDIQMSDWTPREPGSKLLKRHFSYIKPLNGGIGPKQTKCEITDELDHMEPDKYISMLTTTKTPDVPSGNVFSVRTCTCLVWASPRSTKVVVTTKVEWTGRSFIKGIIEKSAVDGQKTYHRDLETAMRQYIKEHATEFQVEGDDDEAVAADTVVEPVTTEVVLEEKVVVDQPGRRNREHDANAFQAAFDSVVDGIQSLCGGIFGIGKMAVDVLRDMPLSSEVLVALLVVALLASNIWTYTSLKQTKNMVKYDERRAKREARLGTPSSRSASLQREQITAAVKAYFEGHPQGFEVVEPLEDLDAEVQDLMARLSQIEERVGSARLHLMQGQLLKTAVGDPITTESEVTTTTYDLD</sequence>
<dbReference type="CDD" id="cd13220">
    <property type="entry name" value="PH-GRAM_GRAMDC"/>
    <property type="match status" value="1"/>
</dbReference>
<protein>
    <recommendedName>
        <fullName evidence="7">VASt domain-containing protein</fullName>
    </recommendedName>
</protein>
<evidence type="ECO:0000256" key="1">
    <source>
        <dbReference type="ARBA" id="ARBA00004167"/>
    </source>
</evidence>
<dbReference type="InterPro" id="IPR004182">
    <property type="entry name" value="GRAM"/>
</dbReference>
<dbReference type="GO" id="GO:0120015">
    <property type="term" value="F:sterol transfer activity"/>
    <property type="evidence" value="ECO:0007669"/>
    <property type="project" value="TreeGrafter"/>
</dbReference>
<gene>
    <name evidence="8" type="ORF">FFLO_02073</name>
</gene>